<protein>
    <submittedName>
        <fullName evidence="1">Uncharacterized protein</fullName>
    </submittedName>
</protein>
<sequence length="64" mass="6949">MGTRIFVSTTPHSPGVLSFDVAKDDPQWETLAAPGPLFSGGPFGFHGTALSVEYDNESFLFTYH</sequence>
<organism evidence="1 2">
    <name type="scientific">Prunus yedoensis var. nudiflora</name>
    <dbReference type="NCBI Taxonomy" id="2094558"/>
    <lineage>
        <taxon>Eukaryota</taxon>
        <taxon>Viridiplantae</taxon>
        <taxon>Streptophyta</taxon>
        <taxon>Embryophyta</taxon>
        <taxon>Tracheophyta</taxon>
        <taxon>Spermatophyta</taxon>
        <taxon>Magnoliopsida</taxon>
        <taxon>eudicotyledons</taxon>
        <taxon>Gunneridae</taxon>
        <taxon>Pentapetalae</taxon>
        <taxon>rosids</taxon>
        <taxon>fabids</taxon>
        <taxon>Rosales</taxon>
        <taxon>Rosaceae</taxon>
        <taxon>Amygdaloideae</taxon>
        <taxon>Amygdaleae</taxon>
        <taxon>Prunus</taxon>
    </lineage>
</organism>
<evidence type="ECO:0000313" key="1">
    <source>
        <dbReference type="EMBL" id="PQQ17311.1"/>
    </source>
</evidence>
<evidence type="ECO:0000313" key="2">
    <source>
        <dbReference type="Proteomes" id="UP000250321"/>
    </source>
</evidence>
<accession>A0A314ZKJ7</accession>
<keyword evidence="2" id="KW-1185">Reference proteome</keyword>
<dbReference type="EMBL" id="PJQY01000156">
    <property type="protein sequence ID" value="PQQ17311.1"/>
    <property type="molecule type" value="Genomic_DNA"/>
</dbReference>
<reference evidence="1 2" key="1">
    <citation type="submission" date="2018-02" db="EMBL/GenBank/DDBJ databases">
        <title>Draft genome of wild Prunus yedoensis var. nudiflora.</title>
        <authorList>
            <person name="Baek S."/>
            <person name="Kim J.-H."/>
            <person name="Choi K."/>
            <person name="Kim G.-B."/>
            <person name="Cho A."/>
            <person name="Jang H."/>
            <person name="Shin C.-H."/>
            <person name="Yu H.-J."/>
            <person name="Mun J.-H."/>
        </authorList>
    </citation>
    <scope>NUCLEOTIDE SEQUENCE [LARGE SCALE GENOMIC DNA]</scope>
    <source>
        <strain evidence="2">cv. Jeju island</strain>
        <tissue evidence="1">Leaf</tissue>
    </source>
</reference>
<proteinExistence type="predicted"/>
<dbReference type="AlphaFoldDB" id="A0A314ZKJ7"/>
<gene>
    <name evidence="1" type="ORF">Pyn_08779</name>
</gene>
<name>A0A314ZKJ7_PRUYE</name>
<comment type="caution">
    <text evidence="1">The sequence shown here is derived from an EMBL/GenBank/DDBJ whole genome shotgun (WGS) entry which is preliminary data.</text>
</comment>
<dbReference type="Proteomes" id="UP000250321">
    <property type="component" value="Unassembled WGS sequence"/>
</dbReference>